<dbReference type="OrthoDB" id="6781951at2759"/>
<gene>
    <name evidence="2" type="ORF">ACAOBT_LOCUS29647</name>
</gene>
<accession>A0A9P0M1M2</accession>
<evidence type="ECO:0000313" key="3">
    <source>
        <dbReference type="Proteomes" id="UP001152888"/>
    </source>
</evidence>
<feature type="compositionally biased region" description="Basic and acidic residues" evidence="1">
    <location>
        <begin position="149"/>
        <end position="160"/>
    </location>
</feature>
<organism evidence="2 3">
    <name type="scientific">Acanthoscelides obtectus</name>
    <name type="common">Bean weevil</name>
    <name type="synonym">Bruchus obtectus</name>
    <dbReference type="NCBI Taxonomy" id="200917"/>
    <lineage>
        <taxon>Eukaryota</taxon>
        <taxon>Metazoa</taxon>
        <taxon>Ecdysozoa</taxon>
        <taxon>Arthropoda</taxon>
        <taxon>Hexapoda</taxon>
        <taxon>Insecta</taxon>
        <taxon>Pterygota</taxon>
        <taxon>Neoptera</taxon>
        <taxon>Endopterygota</taxon>
        <taxon>Coleoptera</taxon>
        <taxon>Polyphaga</taxon>
        <taxon>Cucujiformia</taxon>
        <taxon>Chrysomeloidea</taxon>
        <taxon>Chrysomelidae</taxon>
        <taxon>Bruchinae</taxon>
        <taxon>Bruchini</taxon>
        <taxon>Acanthoscelides</taxon>
    </lineage>
</organism>
<dbReference type="AlphaFoldDB" id="A0A9P0M1M2"/>
<feature type="region of interest" description="Disordered" evidence="1">
    <location>
        <begin position="103"/>
        <end position="135"/>
    </location>
</feature>
<proteinExistence type="predicted"/>
<evidence type="ECO:0000256" key="1">
    <source>
        <dbReference type="SAM" id="MobiDB-lite"/>
    </source>
</evidence>
<feature type="region of interest" description="Disordered" evidence="1">
    <location>
        <begin position="149"/>
        <end position="184"/>
    </location>
</feature>
<dbReference type="Proteomes" id="UP001152888">
    <property type="component" value="Unassembled WGS sequence"/>
</dbReference>
<comment type="caution">
    <text evidence="2">The sequence shown here is derived from an EMBL/GenBank/DDBJ whole genome shotgun (WGS) entry which is preliminary data.</text>
</comment>
<reference evidence="2" key="1">
    <citation type="submission" date="2022-03" db="EMBL/GenBank/DDBJ databases">
        <authorList>
            <person name="Sayadi A."/>
        </authorList>
    </citation>
    <scope>NUCLEOTIDE SEQUENCE</scope>
</reference>
<feature type="compositionally biased region" description="Polar residues" evidence="1">
    <location>
        <begin position="107"/>
        <end position="116"/>
    </location>
</feature>
<name>A0A9P0M1M2_ACAOB</name>
<keyword evidence="3" id="KW-1185">Reference proteome</keyword>
<evidence type="ECO:0000313" key="2">
    <source>
        <dbReference type="EMBL" id="CAH2007423.1"/>
    </source>
</evidence>
<dbReference type="EMBL" id="CAKOFQ010007747">
    <property type="protein sequence ID" value="CAH2007423.1"/>
    <property type="molecule type" value="Genomic_DNA"/>
</dbReference>
<sequence>MASRAQKILNLVREQEKNKSALEELDNTVQTDSQTVVPAVPSTLPERYDEHISTFNGFDINSMEIVLADDVLEIDEAEFNLPPAELGINVCGLEDKDLDLRHRDQDQPTAGSHGNFSSSSNESDLDSDSVPDNVYAVEDDSFDDNAIESDKENSAAENHPEGQPTVNDHQKLNNETNWGDTNEGRKIKITADKDEWKRNKSKLLRMKGEDYLGFSRDKDKNLKHNTPRPARKLGMACVSKMCLKSNKMFCNTFTEDIRK</sequence>
<protein>
    <submittedName>
        <fullName evidence="2">Uncharacterized protein</fullName>
    </submittedName>
</protein>